<evidence type="ECO:0008006" key="7">
    <source>
        <dbReference type="Google" id="ProtNLM"/>
    </source>
</evidence>
<name>A0A9N9YYH4_9HYPO</name>
<dbReference type="AlphaFoldDB" id="A0A9N9YYH4"/>
<reference evidence="6" key="1">
    <citation type="submission" date="2019-06" db="EMBL/GenBank/DDBJ databases">
        <authorList>
            <person name="Broberg M."/>
        </authorList>
    </citation>
    <scope>NUCLEOTIDE SEQUENCE [LARGE SCALE GENOMIC DNA]</scope>
</reference>
<dbReference type="InterPro" id="IPR050562">
    <property type="entry name" value="FAD_mOase_fung"/>
</dbReference>
<dbReference type="PANTHER" id="PTHR47356:SF2">
    <property type="entry name" value="FAD-BINDING DOMAIN-CONTAINING PROTEIN-RELATED"/>
    <property type="match status" value="1"/>
</dbReference>
<organism evidence="5 6">
    <name type="scientific">Clonostachys solani</name>
    <dbReference type="NCBI Taxonomy" id="160281"/>
    <lineage>
        <taxon>Eukaryota</taxon>
        <taxon>Fungi</taxon>
        <taxon>Dikarya</taxon>
        <taxon>Ascomycota</taxon>
        <taxon>Pezizomycotina</taxon>
        <taxon>Sordariomycetes</taxon>
        <taxon>Hypocreomycetidae</taxon>
        <taxon>Hypocreales</taxon>
        <taxon>Bionectriaceae</taxon>
        <taxon>Clonostachys</taxon>
    </lineage>
</organism>
<proteinExistence type="predicted"/>
<sequence>IPFIKNNRVFHQLGLLNTLLVLGAPLVHHSDGFRSKRHKFRRSNAFSLPEEKYLVKALYDDLPENAKNRYLPSKKVASISLTSTGSIVIGSDGAHSKTRSIMRHLALEVDPCLASVWDPEQPFTATYRCLWGSFDRPSDPGDSYETQGRGRSTVYLTGINKSWIFLYEKLLPAPEDEGQLQRERDSVNSKQALRIDG</sequence>
<evidence type="ECO:0000256" key="1">
    <source>
        <dbReference type="ARBA" id="ARBA00001974"/>
    </source>
</evidence>
<evidence type="ECO:0000256" key="4">
    <source>
        <dbReference type="SAM" id="SignalP"/>
    </source>
</evidence>
<dbReference type="OrthoDB" id="2431938at2759"/>
<dbReference type="GO" id="GO:0004497">
    <property type="term" value="F:monooxygenase activity"/>
    <property type="evidence" value="ECO:0007669"/>
    <property type="project" value="UniProtKB-KW"/>
</dbReference>
<dbReference type="Proteomes" id="UP000775872">
    <property type="component" value="Unassembled WGS sequence"/>
</dbReference>
<accession>A0A9N9YYH4</accession>
<feature type="non-terminal residue" evidence="5">
    <location>
        <position position="1"/>
    </location>
</feature>
<feature type="compositionally biased region" description="Basic and acidic residues" evidence="3">
    <location>
        <begin position="179"/>
        <end position="197"/>
    </location>
</feature>
<reference evidence="5 6" key="2">
    <citation type="submission" date="2021-10" db="EMBL/GenBank/DDBJ databases">
        <authorList>
            <person name="Piombo E."/>
        </authorList>
    </citation>
    <scope>NUCLEOTIDE SEQUENCE [LARGE SCALE GENOMIC DNA]</scope>
</reference>
<gene>
    <name evidence="5" type="ORF">CSOL1703_00012349</name>
</gene>
<keyword evidence="2" id="KW-0503">Monooxygenase</keyword>
<comment type="caution">
    <text evidence="5">The sequence shown here is derived from an EMBL/GenBank/DDBJ whole genome shotgun (WGS) entry which is preliminary data.</text>
</comment>
<protein>
    <recommendedName>
        <fullName evidence="7">FAD-binding domain-containing protein</fullName>
    </recommendedName>
</protein>
<evidence type="ECO:0000313" key="5">
    <source>
        <dbReference type="EMBL" id="CAH0045719.1"/>
    </source>
</evidence>
<keyword evidence="4" id="KW-0732">Signal</keyword>
<dbReference type="PANTHER" id="PTHR47356">
    <property type="entry name" value="FAD-DEPENDENT MONOOXYGENASE ASQG-RELATED"/>
    <property type="match status" value="1"/>
</dbReference>
<evidence type="ECO:0000313" key="6">
    <source>
        <dbReference type="Proteomes" id="UP000775872"/>
    </source>
</evidence>
<feature type="chain" id="PRO_5040137696" description="FAD-binding domain-containing protein" evidence="4">
    <location>
        <begin position="30"/>
        <end position="197"/>
    </location>
</feature>
<feature type="non-terminal residue" evidence="5">
    <location>
        <position position="197"/>
    </location>
</feature>
<dbReference type="EMBL" id="CABFOC020000013">
    <property type="protein sequence ID" value="CAH0045719.1"/>
    <property type="molecule type" value="Genomic_DNA"/>
</dbReference>
<feature type="signal peptide" evidence="4">
    <location>
        <begin position="1"/>
        <end position="29"/>
    </location>
</feature>
<comment type="cofactor">
    <cofactor evidence="1">
        <name>FAD</name>
        <dbReference type="ChEBI" id="CHEBI:57692"/>
    </cofactor>
</comment>
<evidence type="ECO:0000256" key="3">
    <source>
        <dbReference type="SAM" id="MobiDB-lite"/>
    </source>
</evidence>
<keyword evidence="6" id="KW-1185">Reference proteome</keyword>
<feature type="region of interest" description="Disordered" evidence="3">
    <location>
        <begin position="177"/>
        <end position="197"/>
    </location>
</feature>
<keyword evidence="2" id="KW-0560">Oxidoreductase</keyword>
<evidence type="ECO:0000256" key="2">
    <source>
        <dbReference type="ARBA" id="ARBA00023033"/>
    </source>
</evidence>